<dbReference type="PROSITE" id="PS00330">
    <property type="entry name" value="HEMOLYSIN_CALCIUM"/>
    <property type="match status" value="1"/>
</dbReference>
<keyword evidence="2" id="KW-1185">Reference proteome</keyword>
<proteinExistence type="predicted"/>
<dbReference type="InterPro" id="IPR018511">
    <property type="entry name" value="Hemolysin-typ_Ca-bd_CS"/>
</dbReference>
<accession>A0ABY7YTF1</accession>
<sequence>MTGSSSGDFLTGDGGANVLSGGGDDDVLAGLGGADNLVGGGGSDTADYSASAAGVTVDLGAGTASGGDATGDSFRLD</sequence>
<name>A0ABY7YTF1_9HYPH</name>
<reference evidence="1 2" key="1">
    <citation type="submission" date="2023-02" db="EMBL/GenBank/DDBJ databases">
        <title>Devosia algicola sp. nov., isolated from the phycosphere of marine algae.</title>
        <authorList>
            <person name="Kim J.M."/>
            <person name="Lee J.K."/>
            <person name="Choi B.J."/>
            <person name="Bayburt H."/>
            <person name="Jeon C.O."/>
        </authorList>
    </citation>
    <scope>NUCLEOTIDE SEQUENCE [LARGE SCALE GENOMIC DNA]</scope>
    <source>
        <strain evidence="1 2">G20-9</strain>
    </source>
</reference>
<dbReference type="InterPro" id="IPR001343">
    <property type="entry name" value="Hemolysn_Ca-bd"/>
</dbReference>
<organism evidence="1 2">
    <name type="scientific">Devosia algicola</name>
    <dbReference type="NCBI Taxonomy" id="3026418"/>
    <lineage>
        <taxon>Bacteria</taxon>
        <taxon>Pseudomonadati</taxon>
        <taxon>Pseudomonadota</taxon>
        <taxon>Alphaproteobacteria</taxon>
        <taxon>Hyphomicrobiales</taxon>
        <taxon>Devosiaceae</taxon>
        <taxon>Devosia</taxon>
    </lineage>
</organism>
<dbReference type="Proteomes" id="UP001220530">
    <property type="component" value="Chromosome"/>
</dbReference>
<dbReference type="SUPFAM" id="SSF51120">
    <property type="entry name" value="beta-Roll"/>
    <property type="match status" value="1"/>
</dbReference>
<evidence type="ECO:0000313" key="1">
    <source>
        <dbReference type="EMBL" id="WDR04315.1"/>
    </source>
</evidence>
<protein>
    <recommendedName>
        <fullName evidence="3">Calcium-binding protein</fullName>
    </recommendedName>
</protein>
<dbReference type="Gene3D" id="2.150.10.10">
    <property type="entry name" value="Serralysin-like metalloprotease, C-terminal"/>
    <property type="match status" value="1"/>
</dbReference>
<evidence type="ECO:0000313" key="2">
    <source>
        <dbReference type="Proteomes" id="UP001220530"/>
    </source>
</evidence>
<gene>
    <name evidence="1" type="ORF">PSQ19_12500</name>
</gene>
<evidence type="ECO:0008006" key="3">
    <source>
        <dbReference type="Google" id="ProtNLM"/>
    </source>
</evidence>
<dbReference type="EMBL" id="CP118246">
    <property type="protein sequence ID" value="WDR04315.1"/>
    <property type="molecule type" value="Genomic_DNA"/>
</dbReference>
<dbReference type="Pfam" id="PF00353">
    <property type="entry name" value="HemolysinCabind"/>
    <property type="match status" value="1"/>
</dbReference>
<dbReference type="InterPro" id="IPR011049">
    <property type="entry name" value="Serralysin-like_metalloprot_C"/>
</dbReference>